<evidence type="ECO:0000256" key="2">
    <source>
        <dbReference type="SAM" id="MobiDB-lite"/>
    </source>
</evidence>
<evidence type="ECO:0000259" key="3">
    <source>
        <dbReference type="PROSITE" id="PS50086"/>
    </source>
</evidence>
<dbReference type="SUPFAM" id="SSF47923">
    <property type="entry name" value="Ypt/Rab-GAP domain of gyp1p"/>
    <property type="match status" value="2"/>
</dbReference>
<comment type="caution">
    <text evidence="4">The sequence shown here is derived from an EMBL/GenBank/DDBJ whole genome shotgun (WGS) entry which is preliminary data.</text>
</comment>
<dbReference type="InterPro" id="IPR000195">
    <property type="entry name" value="Rab-GAP-TBC_dom"/>
</dbReference>
<dbReference type="InterPro" id="IPR035969">
    <property type="entry name" value="Rab-GAP_TBC_sf"/>
</dbReference>
<dbReference type="PANTHER" id="PTHR22957">
    <property type="entry name" value="TBC1 DOMAIN FAMILY MEMBER GTPASE-ACTIVATING PROTEIN"/>
    <property type="match status" value="1"/>
</dbReference>
<dbReference type="GO" id="GO:0005096">
    <property type="term" value="F:GTPase activator activity"/>
    <property type="evidence" value="ECO:0007669"/>
    <property type="project" value="UniProtKB-KW"/>
</dbReference>
<organism evidence="4 5">
    <name type="scientific">Diaporthe helianthi</name>
    <dbReference type="NCBI Taxonomy" id="158607"/>
    <lineage>
        <taxon>Eukaryota</taxon>
        <taxon>Fungi</taxon>
        <taxon>Dikarya</taxon>
        <taxon>Ascomycota</taxon>
        <taxon>Pezizomycotina</taxon>
        <taxon>Sordariomycetes</taxon>
        <taxon>Sordariomycetidae</taxon>
        <taxon>Diaporthales</taxon>
        <taxon>Diaporthaceae</taxon>
        <taxon>Diaporthe</taxon>
    </lineage>
</organism>
<dbReference type="SMART" id="SM00164">
    <property type="entry name" value="TBC"/>
    <property type="match status" value="1"/>
</dbReference>
<keyword evidence="1" id="KW-0343">GTPase activation</keyword>
<dbReference type="PROSITE" id="PS50086">
    <property type="entry name" value="TBC_RABGAP"/>
    <property type="match status" value="1"/>
</dbReference>
<feature type="region of interest" description="Disordered" evidence="2">
    <location>
        <begin position="458"/>
        <end position="488"/>
    </location>
</feature>
<dbReference type="Pfam" id="PF00566">
    <property type="entry name" value="RabGAP-TBC"/>
    <property type="match status" value="1"/>
</dbReference>
<protein>
    <submittedName>
        <fullName evidence="4">WD repeat domain-containing protein</fullName>
    </submittedName>
</protein>
<dbReference type="InParanoid" id="A0A2P5IA95"/>
<dbReference type="AlphaFoldDB" id="A0A2P5IA95"/>
<accession>A0A2P5IA95</accession>
<dbReference type="PANTHER" id="PTHR22957:SF337">
    <property type="entry name" value="TBC1 DOMAIN FAMILY MEMBER 5"/>
    <property type="match status" value="1"/>
</dbReference>
<dbReference type="Proteomes" id="UP000094444">
    <property type="component" value="Unassembled WGS sequence"/>
</dbReference>
<feature type="region of interest" description="Disordered" evidence="2">
    <location>
        <begin position="761"/>
        <end position="780"/>
    </location>
</feature>
<evidence type="ECO:0000313" key="4">
    <source>
        <dbReference type="EMBL" id="POS79437.1"/>
    </source>
</evidence>
<dbReference type="Gene3D" id="1.10.472.80">
    <property type="entry name" value="Ypt/Rab-GAP domain of gyp1p, domain 3"/>
    <property type="match status" value="1"/>
</dbReference>
<feature type="compositionally biased region" description="Low complexity" evidence="2">
    <location>
        <begin position="643"/>
        <end position="655"/>
    </location>
</feature>
<feature type="compositionally biased region" description="Low complexity" evidence="2">
    <location>
        <begin position="688"/>
        <end position="704"/>
    </location>
</feature>
<dbReference type="STRING" id="158607.A0A2P5IA95"/>
<feature type="domain" description="Rab-GAP TBC" evidence="3">
    <location>
        <begin position="38"/>
        <end position="299"/>
    </location>
</feature>
<evidence type="ECO:0000256" key="1">
    <source>
        <dbReference type="ARBA" id="ARBA00022468"/>
    </source>
</evidence>
<dbReference type="OrthoDB" id="27140at2759"/>
<dbReference type="EMBL" id="MAVT02000114">
    <property type="protein sequence ID" value="POS79437.1"/>
    <property type="molecule type" value="Genomic_DNA"/>
</dbReference>
<evidence type="ECO:0000313" key="5">
    <source>
        <dbReference type="Proteomes" id="UP000094444"/>
    </source>
</evidence>
<proteinExistence type="predicted"/>
<name>A0A2P5IA95_DIAHE</name>
<feature type="region of interest" description="Disordered" evidence="2">
    <location>
        <begin position="624"/>
        <end position="655"/>
    </location>
</feature>
<gene>
    <name evidence="4" type="ORF">DHEL01_v202165</name>
</gene>
<feature type="region of interest" description="Disordered" evidence="2">
    <location>
        <begin position="679"/>
        <end position="723"/>
    </location>
</feature>
<sequence>MAVRPLDESKARWDETLKQSSSFPDLQRAVKFNGPASPCVSGCRSVCWKAFLLFKDVNSSNWSHVLLKNRNSYSALRERHLKYIKHPELLNQLSLDPLADDPDSPWNAARDDEAIRAEILQDVQRLPDEPFYHQESTQTLILDILFIWVKLNPDLGGYRQGMHELLAPLLYVVDKDAVDRKNVGDTIADPNMVEMLDSYFIEHDTFALFSRLMDHTKPFYEVSVDAGSPMSGEQSAIVEKSKMIHEVALMRIDPELAKHLQNIEILPQIFLIRWIRLLFGREFPFEQQLVLWDTIFAFDPTLELIDLICVAMLLRVRWTLLEADYTNALQLLLKYPAPEPPHGPHTFVDDALYLKDHYHAAGGSSIIMKYTGKTPVPISETSPSTPEERFQGLSLRDRTRGARSPLRSPARFIQQRGVEALFQGAAKNVIERGEKLGINQAVRDAMGEIRKNMQGLQETRNHFTEHRRSRSNTPRDRGLPNGSTASPVEELRKTLAELEQRNKQLALFLDEAITGLKEVSDSKLEGDKQKALEGVELAAAKTQLVKVYLENPSLELPAEEPREDDRVPPQIVVDDDAVPVDDNAVPVAAVVADDVDPPPGNKNINDAASPSLMIAADDEMMVDPAAPGTPPKQEATMEGVEHSSPLSPTSQQPPALLLRPTAVPTRSTLAQSSFALMLEPDQSPSPTSHASLGYSPSSSLPSAGTTPTQNTHLNYRKSPRDSVSRDRNAFLFGEVTDQSAAAAAKAFTSEDIFGLEPLRRRPSKAKGKYEDLFGGTLSDS</sequence>
<dbReference type="FunFam" id="1.10.8.270:FF:000031">
    <property type="entry name" value="TBC1 domain family member 5"/>
    <property type="match status" value="1"/>
</dbReference>
<keyword evidence="5" id="KW-1185">Reference proteome</keyword>
<dbReference type="FunFam" id="1.10.472.80:FF:000038">
    <property type="entry name" value="TBC1 domain family member 5"/>
    <property type="match status" value="1"/>
</dbReference>
<dbReference type="Gene3D" id="1.10.8.270">
    <property type="entry name" value="putative rabgap domain of human tbc1 domain family member 14 like domains"/>
    <property type="match status" value="1"/>
</dbReference>
<reference evidence="4" key="1">
    <citation type="submission" date="2017-09" db="EMBL/GenBank/DDBJ databases">
        <title>Polyketide synthases of a Diaporthe helianthi virulent isolate.</title>
        <authorList>
            <person name="Baroncelli R."/>
        </authorList>
    </citation>
    <scope>NUCLEOTIDE SEQUENCE [LARGE SCALE GENOMIC DNA]</scope>
    <source>
        <strain evidence="4">7/96</strain>
    </source>
</reference>